<name>A0A482VXG6_ASBVE</name>
<dbReference type="OrthoDB" id="6284251at2759"/>
<keyword evidence="4" id="KW-1185">Reference proteome</keyword>
<dbReference type="GO" id="GO:0051087">
    <property type="term" value="F:protein-folding chaperone binding"/>
    <property type="evidence" value="ECO:0007669"/>
    <property type="project" value="InterPro"/>
</dbReference>
<comment type="caution">
    <text evidence="3">The sequence shown here is derived from an EMBL/GenBank/DDBJ whole genome shotgun (WGS) entry which is preliminary data.</text>
</comment>
<feature type="coiled-coil region" evidence="1">
    <location>
        <begin position="37"/>
        <end position="78"/>
    </location>
</feature>
<dbReference type="Proteomes" id="UP000292052">
    <property type="component" value="Unassembled WGS sequence"/>
</dbReference>
<protein>
    <submittedName>
        <fullName evidence="3">BAG family molecular chaperone regulator 2</fullName>
    </submittedName>
</protein>
<reference evidence="3 4" key="1">
    <citation type="submission" date="2017-03" db="EMBL/GenBank/DDBJ databases">
        <title>Genome of the blue death feigning beetle - Asbolus verrucosus.</title>
        <authorList>
            <person name="Rider S.D."/>
        </authorList>
    </citation>
    <scope>NUCLEOTIDE SEQUENCE [LARGE SCALE GENOMIC DNA]</scope>
    <source>
        <strain evidence="3">Butters</strain>
        <tissue evidence="3">Head and leg muscle</tissue>
    </source>
</reference>
<dbReference type="EMBL" id="QDEB01050849">
    <property type="protein sequence ID" value="RZC37631.1"/>
    <property type="molecule type" value="Genomic_DNA"/>
</dbReference>
<evidence type="ECO:0000313" key="4">
    <source>
        <dbReference type="Proteomes" id="UP000292052"/>
    </source>
</evidence>
<accession>A0A482VXG6</accession>
<evidence type="ECO:0000256" key="1">
    <source>
        <dbReference type="SAM" id="Coils"/>
    </source>
</evidence>
<keyword evidence="1" id="KW-0175">Coiled coil</keyword>
<sequence length="202" mass="22732">MDVDPSPGTSTGDLMALSHTGLPKIDENNSLDSKSPKERILELLDVLESHVEKLRKEAAQLEEDRDHLLSSLDSVRNTDLIIELADNDRDDVCRYAERIMSRCLTVEVKILTQRDKMQEEALHQVNHLIDGLVMCVKSDPENAKAKCISFMNACSSSLVHGVTDKKFESALLGCTLDDQKRVKKRLQGLLHYFDKLNVTSIQ</sequence>
<dbReference type="AlphaFoldDB" id="A0A482VXG6"/>
<feature type="region of interest" description="Disordered" evidence="2">
    <location>
        <begin position="1"/>
        <end position="33"/>
    </location>
</feature>
<dbReference type="Gene3D" id="1.20.58.890">
    <property type="match status" value="1"/>
</dbReference>
<dbReference type="PANTHER" id="PTHR12334">
    <property type="entry name" value="BAG FAMILY MOLECULAR CHAPERONE REGULATOR 2"/>
    <property type="match status" value="1"/>
</dbReference>
<dbReference type="GO" id="GO:0050821">
    <property type="term" value="P:protein stabilization"/>
    <property type="evidence" value="ECO:0007669"/>
    <property type="project" value="TreeGrafter"/>
</dbReference>
<gene>
    <name evidence="3" type="ORF">BDFB_002471</name>
</gene>
<dbReference type="PANTHER" id="PTHR12334:SF6">
    <property type="entry name" value="BAG FAMILY MOLECULAR CHAPERONE REGULATOR 2"/>
    <property type="match status" value="1"/>
</dbReference>
<evidence type="ECO:0000313" key="3">
    <source>
        <dbReference type="EMBL" id="RZC37631.1"/>
    </source>
</evidence>
<dbReference type="InterPro" id="IPR037689">
    <property type="entry name" value="BAG2"/>
</dbReference>
<organism evidence="3 4">
    <name type="scientific">Asbolus verrucosus</name>
    <name type="common">Desert ironclad beetle</name>
    <dbReference type="NCBI Taxonomy" id="1661398"/>
    <lineage>
        <taxon>Eukaryota</taxon>
        <taxon>Metazoa</taxon>
        <taxon>Ecdysozoa</taxon>
        <taxon>Arthropoda</taxon>
        <taxon>Hexapoda</taxon>
        <taxon>Insecta</taxon>
        <taxon>Pterygota</taxon>
        <taxon>Neoptera</taxon>
        <taxon>Endopterygota</taxon>
        <taxon>Coleoptera</taxon>
        <taxon>Polyphaga</taxon>
        <taxon>Cucujiformia</taxon>
        <taxon>Tenebrionidae</taxon>
        <taxon>Pimeliinae</taxon>
        <taxon>Asbolus</taxon>
    </lineage>
</organism>
<dbReference type="STRING" id="1661398.A0A482VXG6"/>
<proteinExistence type="predicted"/>
<evidence type="ECO:0000256" key="2">
    <source>
        <dbReference type="SAM" id="MobiDB-lite"/>
    </source>
</evidence>
<dbReference type="GO" id="GO:0000774">
    <property type="term" value="F:adenyl-nucleotide exchange factor activity"/>
    <property type="evidence" value="ECO:0007669"/>
    <property type="project" value="InterPro"/>
</dbReference>